<dbReference type="EMBL" id="CP063407">
    <property type="protein sequence ID" value="QSZ32884.1"/>
    <property type="molecule type" value="Genomic_DNA"/>
</dbReference>
<reference evidence="2" key="1">
    <citation type="submission" date="2020-10" db="EMBL/GenBank/DDBJ databases">
        <title>Genome Sequence of Monilinia vaccinii-corymbosi Sheds Light on Mummy Berry Disease Infection of Blueberry and Mating Type.</title>
        <authorList>
            <person name="Yow A.G."/>
            <person name="Zhang Y."/>
            <person name="Bansal K."/>
            <person name="Eacker S.M."/>
            <person name="Sullivan S."/>
            <person name="Liachko I."/>
            <person name="Cubeta M.A."/>
            <person name="Rollins J.A."/>
            <person name="Ashrafi H."/>
        </authorList>
    </citation>
    <scope>NUCLEOTIDE SEQUENCE</scope>
    <source>
        <strain evidence="2">RL-1</strain>
    </source>
</reference>
<gene>
    <name evidence="2" type="ORF">DSL72_002465</name>
</gene>
<feature type="compositionally biased region" description="Polar residues" evidence="1">
    <location>
        <begin position="158"/>
        <end position="169"/>
    </location>
</feature>
<feature type="compositionally biased region" description="Gly residues" evidence="1">
    <location>
        <begin position="111"/>
        <end position="124"/>
    </location>
</feature>
<feature type="region of interest" description="Disordered" evidence="1">
    <location>
        <begin position="145"/>
        <end position="271"/>
    </location>
</feature>
<protein>
    <submittedName>
        <fullName evidence="2">Uncharacterized protein</fullName>
    </submittedName>
</protein>
<dbReference type="AlphaFoldDB" id="A0A8A3PCQ1"/>
<evidence type="ECO:0000313" key="3">
    <source>
        <dbReference type="Proteomes" id="UP000672032"/>
    </source>
</evidence>
<feature type="region of interest" description="Disordered" evidence="1">
    <location>
        <begin position="430"/>
        <end position="451"/>
    </location>
</feature>
<proteinExistence type="predicted"/>
<evidence type="ECO:0000256" key="1">
    <source>
        <dbReference type="SAM" id="MobiDB-lite"/>
    </source>
</evidence>
<name>A0A8A3PCQ1_9HELO</name>
<accession>A0A8A3PCQ1</accession>
<dbReference type="Proteomes" id="UP000672032">
    <property type="component" value="Chromosome 3"/>
</dbReference>
<organism evidence="2 3">
    <name type="scientific">Monilinia vaccinii-corymbosi</name>
    <dbReference type="NCBI Taxonomy" id="61207"/>
    <lineage>
        <taxon>Eukaryota</taxon>
        <taxon>Fungi</taxon>
        <taxon>Dikarya</taxon>
        <taxon>Ascomycota</taxon>
        <taxon>Pezizomycotina</taxon>
        <taxon>Leotiomycetes</taxon>
        <taxon>Helotiales</taxon>
        <taxon>Sclerotiniaceae</taxon>
        <taxon>Monilinia</taxon>
    </lineage>
</organism>
<feature type="compositionally biased region" description="Polar residues" evidence="1">
    <location>
        <begin position="205"/>
        <end position="227"/>
    </location>
</feature>
<sequence length="469" mass="49759">MSNLKGKGKAKAEAEAEETSNSYPRQQDEQAQPNRSVLSGIGASAVGLAKDVLGASGSGLSGEEARNDVAVLMGGKGGAGGSQGLGRNHDVGGFALREGVGGIRASGGLRGVGDGVGGQGGGGSESVREYVKRSEEEFSSFLDGVPSLGDGHGGEYAENSQPVSSNTIGNRDLIQGSGQLHDPTSTPPGWENIWTQSAPLPAAAISTSTSRPENQSDGNLNTQSNPGILTPGAHQNHGAISDSFADIHPASPVSHPASRSAPTDLHVQESRDGEEAIAILDTRLEDGELVEGDGGVYDWEGTWGLDLEQRRRIAGIVGGLLGLGGNGDEMGGEGRGRIGERDELRFLPDYEREREEVWRWGREGGGQEEEEEEYMSAGVSFRIPRDRRRMGGGQAQGNEMEKWKSDWEGVLNGYTDEVWGGLLPLVKEAREELEGKEEGNEEEEGKRKSERGELMALKRLELVLGHLRS</sequence>
<dbReference type="OrthoDB" id="5337545at2759"/>
<feature type="compositionally biased region" description="Polar residues" evidence="1">
    <location>
        <begin position="19"/>
        <end position="37"/>
    </location>
</feature>
<keyword evidence="3" id="KW-1185">Reference proteome</keyword>
<feature type="region of interest" description="Disordered" evidence="1">
    <location>
        <begin position="1"/>
        <end position="38"/>
    </location>
</feature>
<feature type="region of interest" description="Disordered" evidence="1">
    <location>
        <begin position="111"/>
        <end position="130"/>
    </location>
</feature>
<evidence type="ECO:0000313" key="2">
    <source>
        <dbReference type="EMBL" id="QSZ32884.1"/>
    </source>
</evidence>